<keyword evidence="3" id="KW-0378">Hydrolase</keyword>
<protein>
    <submittedName>
        <fullName evidence="6">NlpC/P60 family protein</fullName>
    </submittedName>
</protein>
<dbReference type="RefSeq" id="WP_120747882.1">
    <property type="nucleotide sequence ID" value="NZ_RBAH01000009.1"/>
</dbReference>
<feature type="domain" description="NlpC/P60" evidence="5">
    <location>
        <begin position="195"/>
        <end position="319"/>
    </location>
</feature>
<dbReference type="OrthoDB" id="9813368at2"/>
<dbReference type="InterPro" id="IPR038765">
    <property type="entry name" value="Papain-like_cys_pep_sf"/>
</dbReference>
<gene>
    <name evidence="6" type="ORF">D7M11_14140</name>
</gene>
<dbReference type="Gene3D" id="2.30.30.40">
    <property type="entry name" value="SH3 Domains"/>
    <property type="match status" value="1"/>
</dbReference>
<evidence type="ECO:0000256" key="1">
    <source>
        <dbReference type="ARBA" id="ARBA00007074"/>
    </source>
</evidence>
<comment type="caution">
    <text evidence="6">The sequence shown here is derived from an EMBL/GenBank/DDBJ whole genome shotgun (WGS) entry which is preliminary data.</text>
</comment>
<dbReference type="Proteomes" id="UP000282311">
    <property type="component" value="Unassembled WGS sequence"/>
</dbReference>
<evidence type="ECO:0000259" key="5">
    <source>
        <dbReference type="PROSITE" id="PS51935"/>
    </source>
</evidence>
<dbReference type="GO" id="GO:0006508">
    <property type="term" value="P:proteolysis"/>
    <property type="evidence" value="ECO:0007669"/>
    <property type="project" value="UniProtKB-KW"/>
</dbReference>
<keyword evidence="2" id="KW-0645">Protease</keyword>
<comment type="similarity">
    <text evidence="1">Belongs to the peptidase C40 family.</text>
</comment>
<sequence length="323" mass="35424">MTHSAGENGDQYRPGARFVIHTPVATLWGEPNRNRPLDEASVAAVTDIRAWAQAMTLEQKLWLVGKLETQALYGEKAILLETRGDWAKVIVPEQPTSRDERGYPGWLPLWQLSPESEPAASLDSPTAVIRTRSAFLFDDPEGKQPFLEVSFNTKLPVAEELGSVFAVCTPADGVKYVPKASVLYICGNGPGDAAPPIGEQLVHMAKQFLGLPYLWAGLSGFGFDCSGFTYSLYRFYGIPIPRDASDQSKIGRAVDKDGLRAGDLLFFAHQDGSGSIHHVGMYAGDGEMIHAPNSARSIERISLEADPYKHEYAGARRYLPETR</sequence>
<evidence type="ECO:0000313" key="6">
    <source>
        <dbReference type="EMBL" id="RKN84147.1"/>
    </source>
</evidence>
<dbReference type="InterPro" id="IPR057812">
    <property type="entry name" value="SH3_YKFC_2nd"/>
</dbReference>
<accession>A0A3B0CIL3</accession>
<dbReference type="AlphaFoldDB" id="A0A3B0CIL3"/>
<dbReference type="PANTHER" id="PTHR47053">
    <property type="entry name" value="MUREIN DD-ENDOPEPTIDASE MEPH-RELATED"/>
    <property type="match status" value="1"/>
</dbReference>
<dbReference type="Pfam" id="PF23795">
    <property type="entry name" value="SH3_YKFC_2nd"/>
    <property type="match status" value="1"/>
</dbReference>
<keyword evidence="7" id="KW-1185">Reference proteome</keyword>
<dbReference type="Pfam" id="PF00877">
    <property type="entry name" value="NLPC_P60"/>
    <property type="match status" value="1"/>
</dbReference>
<dbReference type="InterPro" id="IPR000064">
    <property type="entry name" value="NLP_P60_dom"/>
</dbReference>
<evidence type="ECO:0000256" key="3">
    <source>
        <dbReference type="ARBA" id="ARBA00022801"/>
    </source>
</evidence>
<organism evidence="6 7">
    <name type="scientific">Paenibacillus ginsengarvi</name>
    <dbReference type="NCBI Taxonomy" id="400777"/>
    <lineage>
        <taxon>Bacteria</taxon>
        <taxon>Bacillati</taxon>
        <taxon>Bacillota</taxon>
        <taxon>Bacilli</taxon>
        <taxon>Bacillales</taxon>
        <taxon>Paenibacillaceae</taxon>
        <taxon>Paenibacillus</taxon>
    </lineage>
</organism>
<dbReference type="PROSITE" id="PS51935">
    <property type="entry name" value="NLPC_P60"/>
    <property type="match status" value="1"/>
</dbReference>
<name>A0A3B0CIL3_9BACL</name>
<reference evidence="6 7" key="1">
    <citation type="journal article" date="2007" name="Int. J. Syst. Evol. Microbiol.">
        <title>Paenibacillus ginsengarvi sp. nov., isolated from soil from ginseng cultivation.</title>
        <authorList>
            <person name="Yoon M.H."/>
            <person name="Ten L.N."/>
            <person name="Im W.T."/>
        </authorList>
    </citation>
    <scope>NUCLEOTIDE SEQUENCE [LARGE SCALE GENOMIC DNA]</scope>
    <source>
        <strain evidence="6 7">KCTC 13059</strain>
    </source>
</reference>
<dbReference type="SUPFAM" id="SSF54001">
    <property type="entry name" value="Cysteine proteinases"/>
    <property type="match status" value="1"/>
</dbReference>
<dbReference type="PANTHER" id="PTHR47053:SF3">
    <property type="entry name" value="GAMMA-D-GLUTAMYL-L-LYSINE DIPEPTIDYL-PEPTIDASE"/>
    <property type="match status" value="1"/>
</dbReference>
<evidence type="ECO:0000256" key="4">
    <source>
        <dbReference type="ARBA" id="ARBA00022807"/>
    </source>
</evidence>
<keyword evidence="4" id="KW-0788">Thiol protease</keyword>
<evidence type="ECO:0000313" key="7">
    <source>
        <dbReference type="Proteomes" id="UP000282311"/>
    </source>
</evidence>
<dbReference type="InterPro" id="IPR051202">
    <property type="entry name" value="Peptidase_C40"/>
</dbReference>
<evidence type="ECO:0000256" key="2">
    <source>
        <dbReference type="ARBA" id="ARBA00022670"/>
    </source>
</evidence>
<dbReference type="EMBL" id="RBAH01000009">
    <property type="protein sequence ID" value="RKN84147.1"/>
    <property type="molecule type" value="Genomic_DNA"/>
</dbReference>
<dbReference type="Gene3D" id="3.90.1720.10">
    <property type="entry name" value="endopeptidase domain like (from Nostoc punctiforme)"/>
    <property type="match status" value="1"/>
</dbReference>
<dbReference type="GO" id="GO:0008234">
    <property type="term" value="F:cysteine-type peptidase activity"/>
    <property type="evidence" value="ECO:0007669"/>
    <property type="project" value="UniProtKB-KW"/>
</dbReference>
<proteinExistence type="inferred from homology"/>